<dbReference type="InterPro" id="IPR013786">
    <property type="entry name" value="AcylCoA_DH/ox_N"/>
</dbReference>
<dbReference type="Gene3D" id="2.40.110.10">
    <property type="entry name" value="Butyryl-CoA Dehydrogenase, subunit A, domain 2"/>
    <property type="match status" value="1"/>
</dbReference>
<dbReference type="PIRSF" id="PIRSF016578">
    <property type="entry name" value="HsaA"/>
    <property type="match status" value="1"/>
</dbReference>
<proteinExistence type="predicted"/>
<evidence type="ECO:0000259" key="3">
    <source>
        <dbReference type="Pfam" id="PF08028"/>
    </source>
</evidence>
<dbReference type="InterPro" id="IPR046373">
    <property type="entry name" value="Acyl-CoA_Oxase/DH_mid-dom_sf"/>
</dbReference>
<dbReference type="InterPro" id="IPR009100">
    <property type="entry name" value="AcylCoA_DH/oxidase_NM_dom_sf"/>
</dbReference>
<evidence type="ECO:0000313" key="4">
    <source>
        <dbReference type="EMBL" id="MFC0582169.1"/>
    </source>
</evidence>
<dbReference type="Proteomes" id="UP001589862">
    <property type="component" value="Unassembled WGS sequence"/>
</dbReference>
<evidence type="ECO:0000256" key="1">
    <source>
        <dbReference type="ARBA" id="ARBA00023002"/>
    </source>
</evidence>
<organism evidence="4 5">
    <name type="scientific">Micrococcoides hystricis</name>
    <dbReference type="NCBI Taxonomy" id="1572761"/>
    <lineage>
        <taxon>Bacteria</taxon>
        <taxon>Bacillati</taxon>
        <taxon>Actinomycetota</taxon>
        <taxon>Actinomycetes</taxon>
        <taxon>Micrococcales</taxon>
        <taxon>Micrococcaceae</taxon>
        <taxon>Micrococcoides</taxon>
    </lineage>
</organism>
<dbReference type="SUPFAM" id="SSF47203">
    <property type="entry name" value="Acyl-CoA dehydrogenase C-terminal domain-like"/>
    <property type="match status" value="1"/>
</dbReference>
<name>A0ABV6PAN3_9MICC</name>
<dbReference type="Gene3D" id="1.10.540.10">
    <property type="entry name" value="Acyl-CoA dehydrogenase/oxidase, N-terminal domain"/>
    <property type="match status" value="1"/>
</dbReference>
<dbReference type="RefSeq" id="WP_377459133.1">
    <property type="nucleotide sequence ID" value="NZ_JBHLUB010000029.1"/>
</dbReference>
<feature type="domain" description="Acyl-CoA dehydrogenase C-terminal" evidence="3">
    <location>
        <begin position="248"/>
        <end position="382"/>
    </location>
</feature>
<gene>
    <name evidence="4" type="ORF">ACFFFR_07205</name>
</gene>
<keyword evidence="5" id="KW-1185">Reference proteome</keyword>
<reference evidence="4 5" key="1">
    <citation type="submission" date="2024-09" db="EMBL/GenBank/DDBJ databases">
        <authorList>
            <person name="Sun Q."/>
            <person name="Mori K."/>
        </authorList>
    </citation>
    <scope>NUCLEOTIDE SEQUENCE [LARGE SCALE GENOMIC DNA]</scope>
    <source>
        <strain evidence="4 5">NCAIM B.02604</strain>
    </source>
</reference>
<protein>
    <submittedName>
        <fullName evidence="4">Acyl-CoA dehydrogenase family protein</fullName>
    </submittedName>
</protein>
<dbReference type="InterPro" id="IPR013107">
    <property type="entry name" value="Acyl-CoA_DH_C"/>
</dbReference>
<feature type="domain" description="Acyl-CoA dehydrogenase/oxidase N-terminal" evidence="2">
    <location>
        <begin position="30"/>
        <end position="126"/>
    </location>
</feature>
<evidence type="ECO:0000259" key="2">
    <source>
        <dbReference type="Pfam" id="PF02771"/>
    </source>
</evidence>
<evidence type="ECO:0000313" key="5">
    <source>
        <dbReference type="Proteomes" id="UP001589862"/>
    </source>
</evidence>
<sequence length="407" mass="43893">MTSTLTTQTTAYWKPAAEGELEYWVPKAQAAAAELAQDVLARDAANQEPFAEVEILRKHDLITAIIPSEFGGGGAAFSTVFEIVRELAKVDGSIAQLFAYHSVNVAGIGVFGDEETTARLWRKIADEQALVGDAVNPTDPHLNLRQVGENLLLNGTKRFATGAGVGEYIFVLGVLADGPNTGIGQAALVGREQAGVKHHGDWNALGQRLSSSGSVTFEDVELGADALVGLDKGTAWQALIAPLIQLAFVNFYLGIAEGALEKGKTLINQRQNAWFLAKAERYNQDHIFQRLVGELHARTVAVAALTEKVNGILDATLATGRALTLEARSELEVQIAQAKVVSSDVATDVTNRVFEFTGSSSAKPETGLDLYWRNVRTHSLHDPVDYKKIEVGAHFLLGEYQPISLYT</sequence>
<dbReference type="InterPro" id="IPR037069">
    <property type="entry name" value="AcylCoA_DH/ox_N_sf"/>
</dbReference>
<dbReference type="EMBL" id="JBHLUB010000029">
    <property type="protein sequence ID" value="MFC0582169.1"/>
    <property type="molecule type" value="Genomic_DNA"/>
</dbReference>
<dbReference type="PANTHER" id="PTHR43884:SF12">
    <property type="entry name" value="ISOVALERYL-COA DEHYDROGENASE, MITOCHONDRIAL-RELATED"/>
    <property type="match status" value="1"/>
</dbReference>
<dbReference type="PANTHER" id="PTHR43884">
    <property type="entry name" value="ACYL-COA DEHYDROGENASE"/>
    <property type="match status" value="1"/>
</dbReference>
<keyword evidence="1" id="KW-0560">Oxidoreductase</keyword>
<dbReference type="SUPFAM" id="SSF56645">
    <property type="entry name" value="Acyl-CoA dehydrogenase NM domain-like"/>
    <property type="match status" value="1"/>
</dbReference>
<accession>A0ABV6PAN3</accession>
<dbReference type="Pfam" id="PF08028">
    <property type="entry name" value="Acyl-CoA_dh_2"/>
    <property type="match status" value="1"/>
</dbReference>
<dbReference type="Gene3D" id="1.20.140.10">
    <property type="entry name" value="Butyryl-CoA Dehydrogenase, subunit A, domain 3"/>
    <property type="match status" value="1"/>
</dbReference>
<dbReference type="Pfam" id="PF02771">
    <property type="entry name" value="Acyl-CoA_dh_N"/>
    <property type="match status" value="1"/>
</dbReference>
<comment type="caution">
    <text evidence="4">The sequence shown here is derived from an EMBL/GenBank/DDBJ whole genome shotgun (WGS) entry which is preliminary data.</text>
</comment>
<dbReference type="InterPro" id="IPR036250">
    <property type="entry name" value="AcylCo_DH-like_C"/>
</dbReference>